<comment type="caution">
    <text evidence="2">The sequence shown here is derived from an EMBL/GenBank/DDBJ whole genome shotgun (WGS) entry which is preliminary data.</text>
</comment>
<dbReference type="SMART" id="SM01234">
    <property type="entry name" value="Haemolytic"/>
    <property type="match status" value="1"/>
</dbReference>
<comment type="function">
    <text evidence="1">Could be involved in insertion of integral membrane proteins into the membrane.</text>
</comment>
<proteinExistence type="inferred from homology"/>
<keyword evidence="1" id="KW-0472">Membrane</keyword>
<reference evidence="2 3" key="1">
    <citation type="submission" date="2016-09" db="EMBL/GenBank/DDBJ databases">
        <authorList>
            <person name="Capua I."/>
            <person name="De Benedictis P."/>
            <person name="Joannis T."/>
            <person name="Lombin L.H."/>
            <person name="Cattoli G."/>
        </authorList>
    </citation>
    <scope>NUCLEOTIDE SEQUENCE [LARGE SCALE GENOMIC DNA]</scope>
    <source>
        <strain evidence="2 3">ANC 4671</strain>
    </source>
</reference>
<sequence>MQKLLHWCIRFYQIVISPLLGPRCRYIPTCSQYAIEALRVHGTIKGVYLSSKRLCRCHPWGGYGYDPVPPKAVKFISFKFFDSQISYVYVPLRERQHDLTSSEHLG</sequence>
<dbReference type="PANTHER" id="PTHR33383">
    <property type="entry name" value="MEMBRANE PROTEIN INSERTION EFFICIENCY FACTOR-RELATED"/>
    <property type="match status" value="1"/>
</dbReference>
<comment type="subcellular location">
    <subcellularLocation>
        <location evidence="1">Cell membrane</location>
        <topology evidence="1">Peripheral membrane protein</topology>
        <orientation evidence="1">Cytoplasmic side</orientation>
    </subcellularLocation>
</comment>
<protein>
    <recommendedName>
        <fullName evidence="1">Putative membrane protein insertion efficiency factor</fullName>
    </recommendedName>
</protein>
<dbReference type="HAMAP" id="MF_00386">
    <property type="entry name" value="UPF0161_YidD"/>
    <property type="match status" value="1"/>
</dbReference>
<dbReference type="InterPro" id="IPR002696">
    <property type="entry name" value="Membr_insert_effic_factor_YidD"/>
</dbReference>
<evidence type="ECO:0000313" key="2">
    <source>
        <dbReference type="EMBL" id="OEY91515.1"/>
    </source>
</evidence>
<dbReference type="GO" id="GO:0005886">
    <property type="term" value="C:plasma membrane"/>
    <property type="evidence" value="ECO:0007669"/>
    <property type="project" value="UniProtKB-SubCell"/>
</dbReference>
<dbReference type="AlphaFoldDB" id="A0A1E7QWP0"/>
<comment type="similarity">
    <text evidence="1">Belongs to the UPF0161 family.</text>
</comment>
<keyword evidence="1" id="KW-1003">Cell membrane</keyword>
<dbReference type="STRING" id="1262585.BJI46_07220"/>
<name>A0A1E7QWP0_9GAMM</name>
<evidence type="ECO:0000313" key="3">
    <source>
        <dbReference type="Proteomes" id="UP000185895"/>
    </source>
</evidence>
<dbReference type="PANTHER" id="PTHR33383:SF1">
    <property type="entry name" value="MEMBRANE PROTEIN INSERTION EFFICIENCY FACTOR-RELATED"/>
    <property type="match status" value="1"/>
</dbReference>
<gene>
    <name evidence="2" type="ORF">BJI46_07220</name>
</gene>
<organism evidence="2 3">
    <name type="scientific">Acinetobacter qingfengensis</name>
    <dbReference type="NCBI Taxonomy" id="1262585"/>
    <lineage>
        <taxon>Bacteria</taxon>
        <taxon>Pseudomonadati</taxon>
        <taxon>Pseudomonadota</taxon>
        <taxon>Gammaproteobacteria</taxon>
        <taxon>Moraxellales</taxon>
        <taxon>Moraxellaceae</taxon>
        <taxon>Acinetobacter</taxon>
    </lineage>
</organism>
<dbReference type="OrthoDB" id="9801753at2"/>
<keyword evidence="3" id="KW-1185">Reference proteome</keyword>
<dbReference type="Pfam" id="PF01809">
    <property type="entry name" value="YidD"/>
    <property type="match status" value="1"/>
</dbReference>
<dbReference type="Proteomes" id="UP000185895">
    <property type="component" value="Unassembled WGS sequence"/>
</dbReference>
<accession>A0A1E7QWP0</accession>
<dbReference type="NCBIfam" id="TIGR00278">
    <property type="entry name" value="membrane protein insertion efficiency factor YidD"/>
    <property type="match status" value="1"/>
</dbReference>
<dbReference type="EMBL" id="MKKK01000074">
    <property type="protein sequence ID" value="OEY91515.1"/>
    <property type="molecule type" value="Genomic_DNA"/>
</dbReference>
<evidence type="ECO:0000256" key="1">
    <source>
        <dbReference type="HAMAP-Rule" id="MF_00386"/>
    </source>
</evidence>
<dbReference type="RefSeq" id="WP_070071130.1">
    <property type="nucleotide sequence ID" value="NZ_MKKK01000074.1"/>
</dbReference>